<accession>S8DQ52</accession>
<proteinExistence type="predicted"/>
<dbReference type="EMBL" id="KE504283">
    <property type="protein sequence ID" value="EPS93328.1"/>
    <property type="molecule type" value="Genomic_DNA"/>
</dbReference>
<dbReference type="STRING" id="743788.S8DQ52"/>
<reference evidence="1 2" key="1">
    <citation type="journal article" date="2012" name="Science">
        <title>The Paleozoic origin of enzymatic lignin decomposition reconstructed from 31 fungal genomes.</title>
        <authorList>
            <person name="Floudas D."/>
            <person name="Binder M."/>
            <person name="Riley R."/>
            <person name="Barry K."/>
            <person name="Blanchette R.A."/>
            <person name="Henrissat B."/>
            <person name="Martinez A.T."/>
            <person name="Otillar R."/>
            <person name="Spatafora J.W."/>
            <person name="Yadav J.S."/>
            <person name="Aerts A."/>
            <person name="Benoit I."/>
            <person name="Boyd A."/>
            <person name="Carlson A."/>
            <person name="Copeland A."/>
            <person name="Coutinho P.M."/>
            <person name="de Vries R.P."/>
            <person name="Ferreira P."/>
            <person name="Findley K."/>
            <person name="Foster B."/>
            <person name="Gaskell J."/>
            <person name="Glotzer D."/>
            <person name="Gorecki P."/>
            <person name="Heitman J."/>
            <person name="Hesse C."/>
            <person name="Hori C."/>
            <person name="Igarashi K."/>
            <person name="Jurgens J.A."/>
            <person name="Kallen N."/>
            <person name="Kersten P."/>
            <person name="Kohler A."/>
            <person name="Kuees U."/>
            <person name="Kumar T.K.A."/>
            <person name="Kuo A."/>
            <person name="LaButti K."/>
            <person name="Larrondo L.F."/>
            <person name="Lindquist E."/>
            <person name="Ling A."/>
            <person name="Lombard V."/>
            <person name="Lucas S."/>
            <person name="Lundell T."/>
            <person name="Martin R."/>
            <person name="McLaughlin D.J."/>
            <person name="Morgenstern I."/>
            <person name="Morin E."/>
            <person name="Murat C."/>
            <person name="Nagy L.G."/>
            <person name="Nolan M."/>
            <person name="Ohm R.A."/>
            <person name="Patyshakuliyeva A."/>
            <person name="Rokas A."/>
            <person name="Ruiz-Duenas F.J."/>
            <person name="Sabat G."/>
            <person name="Salamov A."/>
            <person name="Samejima M."/>
            <person name="Schmutz J."/>
            <person name="Slot J.C."/>
            <person name="St John F."/>
            <person name="Stenlid J."/>
            <person name="Sun H."/>
            <person name="Sun S."/>
            <person name="Syed K."/>
            <person name="Tsang A."/>
            <person name="Wiebenga A."/>
            <person name="Young D."/>
            <person name="Pisabarro A."/>
            <person name="Eastwood D.C."/>
            <person name="Martin F."/>
            <person name="Cullen D."/>
            <person name="Grigoriev I.V."/>
            <person name="Hibbett D.S."/>
        </authorList>
    </citation>
    <scope>NUCLEOTIDE SEQUENCE</scope>
    <source>
        <strain evidence="2">FP-58527</strain>
    </source>
</reference>
<dbReference type="AlphaFoldDB" id="S8DQ52"/>
<dbReference type="Proteomes" id="UP000015241">
    <property type="component" value="Unassembled WGS sequence"/>
</dbReference>
<evidence type="ECO:0000313" key="2">
    <source>
        <dbReference type="Proteomes" id="UP000015241"/>
    </source>
</evidence>
<dbReference type="OrthoDB" id="3360715at2759"/>
<organism evidence="1 2">
    <name type="scientific">Fomitopsis schrenkii</name>
    <name type="common">Brown rot fungus</name>
    <dbReference type="NCBI Taxonomy" id="2126942"/>
    <lineage>
        <taxon>Eukaryota</taxon>
        <taxon>Fungi</taxon>
        <taxon>Dikarya</taxon>
        <taxon>Basidiomycota</taxon>
        <taxon>Agaricomycotina</taxon>
        <taxon>Agaricomycetes</taxon>
        <taxon>Polyporales</taxon>
        <taxon>Fomitopsis</taxon>
    </lineage>
</organism>
<dbReference type="HOGENOM" id="CLU_1669426_0_0_1"/>
<sequence length="158" mass="17272">MWNRTVAAASPVLAGALAPLLHPNHRRRVCIIEVQLDVLQKQDRAPTIRVEEDIIVSDPTRAYFAAVAFAILDVLPAPDAQQADVTIYGVLNKTLSLRECPPELRPFMAKLCAIGEAARDMEEQDSVATVEALQRGEDAPMPRLDRARDILEGGVGHA</sequence>
<evidence type="ECO:0000313" key="1">
    <source>
        <dbReference type="EMBL" id="EPS93328.1"/>
    </source>
</evidence>
<dbReference type="InParanoid" id="S8DQ52"/>
<name>S8DQ52_FOMSC</name>
<keyword evidence="2" id="KW-1185">Reference proteome</keyword>
<protein>
    <submittedName>
        <fullName evidence="1">Uncharacterized protein</fullName>
    </submittedName>
</protein>
<gene>
    <name evidence="1" type="ORF">FOMPIDRAFT_1056099</name>
</gene>